<dbReference type="Proteomes" id="UP000318509">
    <property type="component" value="Unassembled WGS sequence"/>
</dbReference>
<name>A0A537JUT9_9BACT</name>
<reference evidence="4 5" key="1">
    <citation type="journal article" date="2019" name="Nat. Microbiol.">
        <title>Mediterranean grassland soil C-N compound turnover is dependent on rainfall and depth, and is mediated by genomically divergent microorganisms.</title>
        <authorList>
            <person name="Diamond S."/>
            <person name="Andeer P.F."/>
            <person name="Li Z."/>
            <person name="Crits-Christoph A."/>
            <person name="Burstein D."/>
            <person name="Anantharaman K."/>
            <person name="Lane K.R."/>
            <person name="Thomas B.C."/>
            <person name="Pan C."/>
            <person name="Northen T.R."/>
            <person name="Banfield J.F."/>
        </authorList>
    </citation>
    <scope>NUCLEOTIDE SEQUENCE [LARGE SCALE GENOMIC DNA]</scope>
    <source>
        <strain evidence="4">NP_3</strain>
    </source>
</reference>
<accession>A0A537JUT9</accession>
<dbReference type="InterPro" id="IPR007060">
    <property type="entry name" value="FtsL/DivIC"/>
</dbReference>
<evidence type="ECO:0000313" key="5">
    <source>
        <dbReference type="Proteomes" id="UP000318509"/>
    </source>
</evidence>
<keyword evidence="3" id="KW-1133">Transmembrane helix</keyword>
<feature type="region of interest" description="Disordered" evidence="2">
    <location>
        <begin position="1"/>
        <end position="55"/>
    </location>
</feature>
<gene>
    <name evidence="4" type="ORF">E6H00_15990</name>
</gene>
<organism evidence="4 5">
    <name type="scientific">Candidatus Segetimicrobium genomatis</name>
    <dbReference type="NCBI Taxonomy" id="2569760"/>
    <lineage>
        <taxon>Bacteria</taxon>
        <taxon>Bacillati</taxon>
        <taxon>Candidatus Sysuimicrobiota</taxon>
        <taxon>Candidatus Sysuimicrobiia</taxon>
        <taxon>Candidatus Sysuimicrobiales</taxon>
        <taxon>Candidatus Segetimicrobiaceae</taxon>
        <taxon>Candidatus Segetimicrobium</taxon>
    </lineage>
</organism>
<feature type="region of interest" description="Disordered" evidence="2">
    <location>
        <begin position="148"/>
        <end position="171"/>
    </location>
</feature>
<protein>
    <submittedName>
        <fullName evidence="4">Septum formation initiator family protein</fullName>
    </submittedName>
</protein>
<dbReference type="Pfam" id="PF04977">
    <property type="entry name" value="DivIC"/>
    <property type="match status" value="1"/>
</dbReference>
<evidence type="ECO:0000256" key="2">
    <source>
        <dbReference type="SAM" id="MobiDB-lite"/>
    </source>
</evidence>
<proteinExistence type="predicted"/>
<evidence type="ECO:0000313" key="4">
    <source>
        <dbReference type="EMBL" id="TMI87309.1"/>
    </source>
</evidence>
<sequence length="190" mass="20947">MMRRTRTVRGRGSGAPRHPGGARGPGDRGHRPVGGDQGPVGVGRGSGAGTRGERRTALPLRPRLVMVALGCLAGWMVIALGAQYLRTYTLAREAARLERHRQELRLENATLRAEITRLQTDDRYIERLAREQLGMLRPDEVELVLVPSAGRDSGTPGNPRPGQDTAPPGRSVWDWAERLRGLVARWLWGR</sequence>
<feature type="transmembrane region" description="Helical" evidence="3">
    <location>
        <begin position="64"/>
        <end position="85"/>
    </location>
</feature>
<keyword evidence="3" id="KW-0812">Transmembrane</keyword>
<comment type="caution">
    <text evidence="4">The sequence shown here is derived from an EMBL/GenBank/DDBJ whole genome shotgun (WGS) entry which is preliminary data.</text>
</comment>
<evidence type="ECO:0000256" key="3">
    <source>
        <dbReference type="SAM" id="Phobius"/>
    </source>
</evidence>
<evidence type="ECO:0000256" key="1">
    <source>
        <dbReference type="SAM" id="Coils"/>
    </source>
</evidence>
<dbReference type="EMBL" id="VBAK01000162">
    <property type="protein sequence ID" value="TMI87309.1"/>
    <property type="molecule type" value="Genomic_DNA"/>
</dbReference>
<feature type="compositionally biased region" description="Gly residues" evidence="2">
    <location>
        <begin position="35"/>
        <end position="50"/>
    </location>
</feature>
<keyword evidence="1" id="KW-0175">Coiled coil</keyword>
<dbReference type="AlphaFoldDB" id="A0A537JUT9"/>
<keyword evidence="3" id="KW-0472">Membrane</keyword>
<feature type="coiled-coil region" evidence="1">
    <location>
        <begin position="90"/>
        <end position="121"/>
    </location>
</feature>